<evidence type="ECO:0000256" key="1">
    <source>
        <dbReference type="SAM" id="Phobius"/>
    </source>
</evidence>
<dbReference type="HOGENOM" id="CLU_1387640_0_0_2"/>
<proteinExistence type="predicted"/>
<dbReference type="OrthoDB" id="384410at2157"/>
<feature type="transmembrane region" description="Helical" evidence="1">
    <location>
        <begin position="176"/>
        <end position="198"/>
    </location>
</feature>
<dbReference type="AlphaFoldDB" id="A0A0F7FHV5"/>
<protein>
    <recommendedName>
        <fullName evidence="2">CAAX prenyl protease 2/Lysostaphin resistance protein A-like domain-containing protein</fullName>
    </recommendedName>
</protein>
<dbReference type="Proteomes" id="UP000067434">
    <property type="component" value="Chromosome"/>
</dbReference>
<feature type="transmembrane region" description="Helical" evidence="1">
    <location>
        <begin position="51"/>
        <end position="69"/>
    </location>
</feature>
<dbReference type="GO" id="GO:0004175">
    <property type="term" value="F:endopeptidase activity"/>
    <property type="evidence" value="ECO:0007669"/>
    <property type="project" value="UniProtKB-ARBA"/>
</dbReference>
<dbReference type="EMBL" id="CP009961">
    <property type="protein sequence ID" value="AKG38785.1"/>
    <property type="molecule type" value="Genomic_DNA"/>
</dbReference>
<evidence type="ECO:0000313" key="4">
    <source>
        <dbReference type="Proteomes" id="UP000067434"/>
    </source>
</evidence>
<dbReference type="KEGG" id="thf:MA03_05190"/>
<feature type="transmembrane region" description="Helical" evidence="1">
    <location>
        <begin position="121"/>
        <end position="142"/>
    </location>
</feature>
<dbReference type="Pfam" id="PF02517">
    <property type="entry name" value="Rce1-like"/>
    <property type="match status" value="1"/>
</dbReference>
<feature type="transmembrane region" description="Helical" evidence="1">
    <location>
        <begin position="9"/>
        <end position="31"/>
    </location>
</feature>
<dbReference type="STRING" id="1550241.MA03_05190"/>
<accession>A0A0F7FHV5</accession>
<dbReference type="InterPro" id="IPR003675">
    <property type="entry name" value="Rce1/LyrA-like_dom"/>
</dbReference>
<keyword evidence="4" id="KW-1185">Reference proteome</keyword>
<dbReference type="GO" id="GO:0080120">
    <property type="term" value="P:CAAX-box protein maturation"/>
    <property type="evidence" value="ECO:0007669"/>
    <property type="project" value="UniProtKB-ARBA"/>
</dbReference>
<keyword evidence="1" id="KW-0472">Membrane</keyword>
<keyword evidence="1" id="KW-0812">Transmembrane</keyword>
<evidence type="ECO:0000259" key="2">
    <source>
        <dbReference type="Pfam" id="PF02517"/>
    </source>
</evidence>
<organism evidence="3 4">
    <name type="scientific">Infirmifilum uzonense</name>
    <dbReference type="NCBI Taxonomy" id="1550241"/>
    <lineage>
        <taxon>Archaea</taxon>
        <taxon>Thermoproteota</taxon>
        <taxon>Thermoprotei</taxon>
        <taxon>Thermofilales</taxon>
        <taxon>Thermofilaceae</taxon>
        <taxon>Infirmifilum</taxon>
    </lineage>
</organism>
<feature type="transmembrane region" description="Helical" evidence="1">
    <location>
        <begin position="76"/>
        <end position="101"/>
    </location>
</feature>
<sequence>MANLWVPILLAYFILVNLSLATTAYLLLLIYSYFAFLWRRENPSTSSVKDLPVLFLLAVLWHVPLLPYYRIQFQPVYVYAFSFVAAVTEEVFFRGFLLYRLGLPLQALVFMYSHLNVTDPVFLVNTALLAPHYFSFGFSAGLIAEKKGFMASSVLHVGYNLMGINLLLGFDIVKVAMLFAADLMIIAILLFFLHFNLIK</sequence>
<feature type="domain" description="CAAX prenyl protease 2/Lysostaphin resistance protein A-like" evidence="2">
    <location>
        <begin position="75"/>
        <end position="162"/>
    </location>
</feature>
<reference evidence="3 4" key="1">
    <citation type="journal article" date="2015" name="Stand. Genomic Sci.">
        <title>Complete genome sequence of and proposal of Thermofilum uzonense sp. nov. a novel hyperthermophilic crenarchaeon and emended description of the genus Thermofilum.</title>
        <authorList>
            <person name="Toshchakov S.V."/>
            <person name="Korzhenkov A.A."/>
            <person name="Samarov N.I."/>
            <person name="Mazunin I.O."/>
            <person name="Mozhey O.I."/>
            <person name="Shmyr I.S."/>
            <person name="Derbikova K.S."/>
            <person name="Taranov E.A."/>
            <person name="Dominova I.N."/>
            <person name="Bonch-Osmolovskaya E.A."/>
            <person name="Patrushev M.V."/>
            <person name="Podosokorskaya O.A."/>
            <person name="Kublanov I.V."/>
        </authorList>
    </citation>
    <scope>NUCLEOTIDE SEQUENCE [LARGE SCALE GENOMIC DNA]</scope>
    <source>
        <strain evidence="3 4">1807-2</strain>
    </source>
</reference>
<dbReference type="PATRIC" id="fig|1550241.5.peg.1092"/>
<evidence type="ECO:0000313" key="3">
    <source>
        <dbReference type="EMBL" id="AKG38785.1"/>
    </source>
</evidence>
<gene>
    <name evidence="3" type="ORF">MA03_05190</name>
</gene>
<keyword evidence="1" id="KW-1133">Transmembrane helix</keyword>
<feature type="transmembrane region" description="Helical" evidence="1">
    <location>
        <begin position="149"/>
        <end position="170"/>
    </location>
</feature>
<name>A0A0F7FHV5_9CREN</name>